<organism evidence="3 4">
    <name type="scientific">Crassostrea virginica</name>
    <name type="common">Eastern oyster</name>
    <dbReference type="NCBI Taxonomy" id="6565"/>
    <lineage>
        <taxon>Eukaryota</taxon>
        <taxon>Metazoa</taxon>
        <taxon>Spiralia</taxon>
        <taxon>Lophotrochozoa</taxon>
        <taxon>Mollusca</taxon>
        <taxon>Bivalvia</taxon>
        <taxon>Autobranchia</taxon>
        <taxon>Pteriomorphia</taxon>
        <taxon>Ostreida</taxon>
        <taxon>Ostreoidea</taxon>
        <taxon>Ostreidae</taxon>
        <taxon>Crassostrea</taxon>
    </lineage>
</organism>
<keyword evidence="3" id="KW-1185">Reference proteome</keyword>
<dbReference type="AlphaFoldDB" id="A0A8B8CZU1"/>
<feature type="domain" description="Mab-21-like HhH/H2TH-like" evidence="2">
    <location>
        <begin position="11"/>
        <end position="104"/>
    </location>
</feature>
<dbReference type="KEGG" id="cvn:111123195"/>
<evidence type="ECO:0000259" key="2">
    <source>
        <dbReference type="Pfam" id="PF20266"/>
    </source>
</evidence>
<dbReference type="PANTHER" id="PTHR10656:SF42">
    <property type="entry name" value="CYCLIC GMP-AMP SYNTHASE-LIKE PROTEIN-RELATED"/>
    <property type="match status" value="1"/>
</dbReference>
<accession>A0A8B8CZU1</accession>
<evidence type="ECO:0000313" key="3">
    <source>
        <dbReference type="Proteomes" id="UP000694844"/>
    </source>
</evidence>
<dbReference type="PANTHER" id="PTHR10656">
    <property type="entry name" value="CELL FATE DETERMINING PROTEIN MAB21-RELATED"/>
    <property type="match status" value="1"/>
</dbReference>
<dbReference type="Gene3D" id="1.10.1410.40">
    <property type="match status" value="1"/>
</dbReference>
<dbReference type="InterPro" id="IPR046906">
    <property type="entry name" value="Mab-21_HhH/H2TH-like"/>
</dbReference>
<reference evidence="3" key="1">
    <citation type="submission" date="2024-06" db="UniProtKB">
        <authorList>
            <consortium name="RefSeq"/>
        </authorList>
    </citation>
    <scope>NUCLEOTIDE SEQUENCE [LARGE SCALE GENOMIC DNA]</scope>
</reference>
<reference evidence="4" key="2">
    <citation type="submission" date="2025-08" db="UniProtKB">
        <authorList>
            <consortium name="RefSeq"/>
        </authorList>
    </citation>
    <scope>IDENTIFICATION</scope>
    <source>
        <tissue evidence="4">Whole sample</tissue>
    </source>
</reference>
<sequence length="434" mass="50642">MNHCQFLAYGLLKSFLKEVINQQLDETNKLLCSYHMKTVVFWVIQQNAVPIWCPQNFLAGFWVCFKLLLKWVYEGVCPNFFIPQNNLFLSKVHGSAQRSLFQQLHGLYEKGLVCLLQSPSIRSYITDVLYNPRLSICTDNDRIMSECDIDVELFREVLFNETLTTETLDHCIKLLYTIGRMIGSPLTQYQVVMVQRQTATILQRTVCTLNNMYTYTAPNKQMYIAHRMSCNMLKLAAKFGFISDMAYIAMYHYKMSRYREALSVIELTKVKLAQPGLMYREQVDPERYIEAVGGRSWSYKTRQARAYDIILYKDMCYINELISEQQSALENKRSALFIPLFVMLHFVEFLCYRHIDTTLAQTALEELQVLVHYDQGLYVNHLGRDISWEILGICQQMAGNLQAALYSFQHSLTQIPFHKIQSATQMRIQDLHIT</sequence>
<dbReference type="RefSeq" id="XP_022321075.1">
    <property type="nucleotide sequence ID" value="XM_022465367.1"/>
</dbReference>
<comment type="similarity">
    <text evidence="1">Belongs to the mab-21 family.</text>
</comment>
<protein>
    <submittedName>
        <fullName evidence="4">Uncharacterized protein LOC111123195</fullName>
    </submittedName>
</protein>
<name>A0A8B8CZU1_CRAVI</name>
<gene>
    <name evidence="4" type="primary">LOC111123195</name>
</gene>
<evidence type="ECO:0000256" key="1">
    <source>
        <dbReference type="ARBA" id="ARBA00008307"/>
    </source>
</evidence>
<dbReference type="OrthoDB" id="6151876at2759"/>
<evidence type="ECO:0000313" key="4">
    <source>
        <dbReference type="RefSeq" id="XP_022321075.1"/>
    </source>
</evidence>
<dbReference type="Pfam" id="PF20266">
    <property type="entry name" value="Mab-21_C"/>
    <property type="match status" value="1"/>
</dbReference>
<dbReference type="Proteomes" id="UP000694844">
    <property type="component" value="Chromosome 1"/>
</dbReference>
<dbReference type="GeneID" id="111123195"/>
<proteinExistence type="inferred from homology"/>